<proteinExistence type="predicted"/>
<dbReference type="EMBL" id="BARS01018908">
    <property type="protein sequence ID" value="GAF86217.1"/>
    <property type="molecule type" value="Genomic_DNA"/>
</dbReference>
<reference evidence="1" key="1">
    <citation type="journal article" date="2014" name="Front. Microbiol.">
        <title>High frequency of phylogenetically diverse reductive dehalogenase-homologous genes in deep subseafloor sedimentary metagenomes.</title>
        <authorList>
            <person name="Kawai M."/>
            <person name="Futagami T."/>
            <person name="Toyoda A."/>
            <person name="Takaki Y."/>
            <person name="Nishi S."/>
            <person name="Hori S."/>
            <person name="Arai W."/>
            <person name="Tsubouchi T."/>
            <person name="Morono Y."/>
            <person name="Uchiyama I."/>
            <person name="Ito T."/>
            <person name="Fujiyama A."/>
            <person name="Inagaki F."/>
            <person name="Takami H."/>
        </authorList>
    </citation>
    <scope>NUCLEOTIDE SEQUENCE</scope>
    <source>
        <strain evidence="1">Expedition CK06-06</strain>
    </source>
</reference>
<organism evidence="1">
    <name type="scientific">marine sediment metagenome</name>
    <dbReference type="NCBI Taxonomy" id="412755"/>
    <lineage>
        <taxon>unclassified sequences</taxon>
        <taxon>metagenomes</taxon>
        <taxon>ecological metagenomes</taxon>
    </lineage>
</organism>
<evidence type="ECO:0000313" key="1">
    <source>
        <dbReference type="EMBL" id="GAF86217.1"/>
    </source>
</evidence>
<name>X0TDF0_9ZZZZ</name>
<dbReference type="AlphaFoldDB" id="X0TDF0"/>
<accession>X0TDF0</accession>
<comment type="caution">
    <text evidence="1">The sequence shown here is derived from an EMBL/GenBank/DDBJ whole genome shotgun (WGS) entry which is preliminary data.</text>
</comment>
<feature type="non-terminal residue" evidence="1">
    <location>
        <position position="35"/>
    </location>
</feature>
<gene>
    <name evidence="1" type="ORF">S01H1_30694</name>
</gene>
<sequence>MPEMSGIDGSVTLTTTGSTGAITVSSWSVSYAGDA</sequence>
<protein>
    <submittedName>
        <fullName evidence="1">Uncharacterized protein</fullName>
    </submittedName>
</protein>